<dbReference type="EMBL" id="SEYY01002494">
    <property type="protein sequence ID" value="KAB7504743.1"/>
    <property type="molecule type" value="Genomic_DNA"/>
</dbReference>
<evidence type="ECO:0000313" key="1">
    <source>
        <dbReference type="EMBL" id="KAB7504743.1"/>
    </source>
</evidence>
<dbReference type="InterPro" id="IPR021917">
    <property type="entry name" value="Unchr_Zn-peptidase-like"/>
</dbReference>
<accession>A0A5N5TDL1</accession>
<name>A0A5N5TDL1_9CRUS</name>
<dbReference type="AlphaFoldDB" id="A0A5N5TDL1"/>
<dbReference type="PANTHER" id="PTHR21054:SF2">
    <property type="entry name" value="MIP04191P"/>
    <property type="match status" value="1"/>
</dbReference>
<gene>
    <name evidence="1" type="ORF">Anas_08830</name>
</gene>
<dbReference type="Pfam" id="PF12044">
    <property type="entry name" value="Metallopep"/>
    <property type="match status" value="1"/>
</dbReference>
<dbReference type="PANTHER" id="PTHR21054">
    <property type="entry name" value="ZINC METALLOPROTEINASE-RELATED"/>
    <property type="match status" value="1"/>
</dbReference>
<dbReference type="OrthoDB" id="74460at2759"/>
<proteinExistence type="predicted"/>
<evidence type="ECO:0000313" key="2">
    <source>
        <dbReference type="Proteomes" id="UP000326759"/>
    </source>
</evidence>
<protein>
    <submittedName>
        <fullName evidence="1">Putative zinc metalloproteinase</fullName>
    </submittedName>
</protein>
<dbReference type="Proteomes" id="UP000326759">
    <property type="component" value="Unassembled WGS sequence"/>
</dbReference>
<comment type="caution">
    <text evidence="1">The sequence shown here is derived from an EMBL/GenBank/DDBJ whole genome shotgun (WGS) entry which is preliminary data.</text>
</comment>
<keyword evidence="2" id="KW-1185">Reference proteome</keyword>
<sequence length="586" mass="65627">MLQIINIQDEESLSYPLCLLRISGTPNGEKEGFVRNLNEDNENYCTYTVVNNSFNAFVFLKCGKNVIEVQCGNASTSKTIYYNPPSHSRSVRLLYITCLNEEKFQGPPEMIRDANEAVKRIQIGALLMQTFLAETLSSEGLGRKTFQLEMTKQGMPKVFIIQIPLTIEESHKFPEEKLWENIAIQILSSPLASRSCKYLAFFCGTRFMNPQKMKIENERQVLSLTKGHVSLGGGGLALVGTGALYAYASNINDIMKNLSSEKKIDTQALMDFSARRGTYGACYGTHLGSVLHELGHTFDLGHTADGIMSRGFEDFHLYFTVTHVNSGVTSNTQYKNLTKPSIPSSLIKNSMTFTTDFIRKKSVENISMVVEPLKDRMATSAVYSPSFSVRNYESSLKHYKSMNNINSPTSPCFEIFEHSCLSQNIKKVEFAPKSPNPSSESISFFKTPIMQFKINSSKSLSSSTLDANFANDNNKIIDSFVGKQIACRAFWARSNAVILAYHKWINGSPDGAAPELKGSVLRSNYGIRAVELRDSRMMAFHHWEYIEKNPPPIIHLPWAQISKWPNDSTIEVVAIDNDGGILKEKC</sequence>
<organism evidence="1 2">
    <name type="scientific">Armadillidium nasatum</name>
    <dbReference type="NCBI Taxonomy" id="96803"/>
    <lineage>
        <taxon>Eukaryota</taxon>
        <taxon>Metazoa</taxon>
        <taxon>Ecdysozoa</taxon>
        <taxon>Arthropoda</taxon>
        <taxon>Crustacea</taxon>
        <taxon>Multicrustacea</taxon>
        <taxon>Malacostraca</taxon>
        <taxon>Eumalacostraca</taxon>
        <taxon>Peracarida</taxon>
        <taxon>Isopoda</taxon>
        <taxon>Oniscidea</taxon>
        <taxon>Crinocheta</taxon>
        <taxon>Armadillidiidae</taxon>
        <taxon>Armadillidium</taxon>
    </lineage>
</organism>
<dbReference type="InterPro" id="IPR053002">
    <property type="entry name" value="Metalloproteinase_M10B"/>
</dbReference>
<reference evidence="1 2" key="1">
    <citation type="journal article" date="2019" name="PLoS Biol.">
        <title>Sex chromosomes control vertical transmission of feminizing Wolbachia symbionts in an isopod.</title>
        <authorList>
            <person name="Becking T."/>
            <person name="Chebbi M.A."/>
            <person name="Giraud I."/>
            <person name="Moumen B."/>
            <person name="Laverre T."/>
            <person name="Caubet Y."/>
            <person name="Peccoud J."/>
            <person name="Gilbert C."/>
            <person name="Cordaux R."/>
        </authorList>
    </citation>
    <scope>NUCLEOTIDE SEQUENCE [LARGE SCALE GENOMIC DNA]</scope>
    <source>
        <strain evidence="1">ANa2</strain>
        <tissue evidence="1">Whole body excluding digestive tract and cuticle</tissue>
    </source>
</reference>